<sequence>MKKMRSPFSFFRFLIHGFIFSILLPFLLAGVVTTYSAPFTSETLKSWFNNVEVNELFIHFIKAENHFFINKEEEIHSYSLSNITFKLATNIQPTDIRTFLGRELPGFSIFDTDILVAGEGTDYTNLPIESAPPMEVLLKEREIAKEQLGEQEEKPTVTGKETVLIYQTHSWEAYLPLLNGVTKPNEAVSSKEQANVVGVGKRLAAALQERGIGVIHDKTNMTEKLKNNGWNYYQSYTMSRNVVQETLATNEDLNFIIDIHRDAARKETTTKKINGKSYAKVWFVVGKDHKNYEQNSKIALELNKKLEEKYPGISRGVIAKGKSQGDGRYNQDLSARAMLVEFGGVDNDSTELQNTIEAFAEIFSEYYWKAEMVNG</sequence>
<name>A0ABU5IYF2_9BACI</name>
<dbReference type="Gene3D" id="3.40.630.40">
    <property type="entry name" value="Zn-dependent exopeptidases"/>
    <property type="match status" value="1"/>
</dbReference>
<gene>
    <name evidence="1" type="ORF">SM124_10505</name>
</gene>
<dbReference type="EMBL" id="JAXOFX010000005">
    <property type="protein sequence ID" value="MDZ5472179.1"/>
    <property type="molecule type" value="Genomic_DNA"/>
</dbReference>
<keyword evidence="2" id="KW-1185">Reference proteome</keyword>
<accession>A0ABU5IYF2</accession>
<reference evidence="1 2" key="1">
    <citation type="submission" date="2023-11" db="EMBL/GenBank/DDBJ databases">
        <title>Bacillus jintuensis, isolated from a mudflat on the Beibu Gulf coast.</title>
        <authorList>
            <person name="Li M."/>
        </authorList>
    </citation>
    <scope>NUCLEOTIDE SEQUENCE [LARGE SCALE GENOMIC DNA]</scope>
    <source>
        <strain evidence="1 2">31A1R</strain>
    </source>
</reference>
<dbReference type="RefSeq" id="WP_322446476.1">
    <property type="nucleotide sequence ID" value="NZ_JAXOFX010000005.1"/>
</dbReference>
<proteinExistence type="predicted"/>
<dbReference type="SUPFAM" id="SSF53187">
    <property type="entry name" value="Zn-dependent exopeptidases"/>
    <property type="match status" value="1"/>
</dbReference>
<protein>
    <submittedName>
        <fullName evidence="1">Stage II sporulation protein P</fullName>
    </submittedName>
</protein>
<evidence type="ECO:0000313" key="1">
    <source>
        <dbReference type="EMBL" id="MDZ5472179.1"/>
    </source>
</evidence>
<dbReference type="InterPro" id="IPR010897">
    <property type="entry name" value="Spore_II_P"/>
</dbReference>
<organism evidence="1 2">
    <name type="scientific">Robertmurraya mangrovi</name>
    <dbReference type="NCBI Taxonomy" id="3098077"/>
    <lineage>
        <taxon>Bacteria</taxon>
        <taxon>Bacillati</taxon>
        <taxon>Bacillota</taxon>
        <taxon>Bacilli</taxon>
        <taxon>Bacillales</taxon>
        <taxon>Bacillaceae</taxon>
        <taxon>Robertmurraya</taxon>
    </lineage>
</organism>
<comment type="caution">
    <text evidence="1">The sequence shown here is derived from an EMBL/GenBank/DDBJ whole genome shotgun (WGS) entry which is preliminary data.</text>
</comment>
<dbReference type="Pfam" id="PF07454">
    <property type="entry name" value="SpoIIP"/>
    <property type="match status" value="1"/>
</dbReference>
<dbReference type="NCBIfam" id="TIGR02867">
    <property type="entry name" value="spore_II_P"/>
    <property type="match status" value="1"/>
</dbReference>
<dbReference type="Proteomes" id="UP001290455">
    <property type="component" value="Unassembled WGS sequence"/>
</dbReference>
<evidence type="ECO:0000313" key="2">
    <source>
        <dbReference type="Proteomes" id="UP001290455"/>
    </source>
</evidence>